<dbReference type="Gene3D" id="2.160.20.20">
    <property type="match status" value="1"/>
</dbReference>
<keyword evidence="1" id="KW-1133">Transmembrane helix</keyword>
<dbReference type="InterPro" id="IPR012332">
    <property type="entry name" value="Autotransporter_pectin_lyase_C"/>
</dbReference>
<dbReference type="AlphaFoldDB" id="A0A1G2HG31"/>
<evidence type="ECO:0000256" key="1">
    <source>
        <dbReference type="SAM" id="Phobius"/>
    </source>
</evidence>
<evidence type="ECO:0000313" key="2">
    <source>
        <dbReference type="EMBL" id="OGZ61201.1"/>
    </source>
</evidence>
<protein>
    <recommendedName>
        <fullName evidence="4">Type 4 fimbrial biogenesis protein PilX N-terminal domain-containing protein</fullName>
    </recommendedName>
</protein>
<comment type="caution">
    <text evidence="2">The sequence shown here is derived from an EMBL/GenBank/DDBJ whole genome shotgun (WGS) entry which is preliminary data.</text>
</comment>
<organism evidence="2 3">
    <name type="scientific">Candidatus Spechtbacteria bacterium RIFCSPLOWO2_01_FULL_46_10</name>
    <dbReference type="NCBI Taxonomy" id="1802163"/>
    <lineage>
        <taxon>Bacteria</taxon>
        <taxon>Candidatus Spechtiibacteriota</taxon>
    </lineage>
</organism>
<dbReference type="Proteomes" id="UP000179153">
    <property type="component" value="Unassembled WGS sequence"/>
</dbReference>
<reference evidence="2 3" key="1">
    <citation type="journal article" date="2016" name="Nat. Commun.">
        <title>Thousands of microbial genomes shed light on interconnected biogeochemical processes in an aquifer system.</title>
        <authorList>
            <person name="Anantharaman K."/>
            <person name="Brown C.T."/>
            <person name="Hug L.A."/>
            <person name="Sharon I."/>
            <person name="Castelle C.J."/>
            <person name="Probst A.J."/>
            <person name="Thomas B.C."/>
            <person name="Singh A."/>
            <person name="Wilkins M.J."/>
            <person name="Karaoz U."/>
            <person name="Brodie E.L."/>
            <person name="Williams K.H."/>
            <person name="Hubbard S.S."/>
            <person name="Banfield J.F."/>
        </authorList>
    </citation>
    <scope>NUCLEOTIDE SEQUENCE [LARGE SCALE GENOMIC DNA]</scope>
</reference>
<dbReference type="EMBL" id="MHOI01000026">
    <property type="protein sequence ID" value="OGZ61201.1"/>
    <property type="molecule type" value="Genomic_DNA"/>
</dbReference>
<proteinExistence type="predicted"/>
<feature type="transmembrane region" description="Helical" evidence="1">
    <location>
        <begin position="12"/>
        <end position="36"/>
    </location>
</feature>
<evidence type="ECO:0008006" key="4">
    <source>
        <dbReference type="Google" id="ProtNLM"/>
    </source>
</evidence>
<name>A0A1G2HG31_9BACT</name>
<gene>
    <name evidence="2" type="ORF">A2932_00930</name>
</gene>
<keyword evidence="1" id="KW-0472">Membrane</keyword>
<dbReference type="STRING" id="1802163.A2932_00930"/>
<accession>A0A1G2HG31</accession>
<sequence length="382" mass="40108">MSKVSKNQSGVAALLITIVIMGVGTIIAVSATFVFLNRIEASRNIGFSERAYYAAEAGLEDALIRFFDANKQVPSLYSFSINGTAVDVSISTDEFNITTISADGNTSSRRRSAAVRIGLDPSATSLSFAAHIGTRGLTMDSNSTVNGNVFSNGNITGSSNSDINGDATAVGTISTPNPQVSGAKEEGVDPVPLPNFDGDVWREAANINNDPINGDIEIDDETVILGPRRINGNLTIDGNSVVTITGPVYVTGNILVDSNSDIFLDEGFGSENTVILADGSIEFKSNAQVHSTSADPAGYILFASMSNSSEAIKLGSNQIIDGAFYAANGDLELNSNADVTAIIGEGVRMGSNAEVNFDLGLILQIFSVYGEAGYDIIDWEEQ</sequence>
<keyword evidence="1" id="KW-0812">Transmembrane</keyword>
<evidence type="ECO:0000313" key="3">
    <source>
        <dbReference type="Proteomes" id="UP000179153"/>
    </source>
</evidence>